<protein>
    <submittedName>
        <fullName evidence="1">Uncharacterized protein</fullName>
    </submittedName>
</protein>
<keyword evidence="2" id="KW-1185">Reference proteome</keyword>
<evidence type="ECO:0000313" key="2">
    <source>
        <dbReference type="Proteomes" id="UP001596099"/>
    </source>
</evidence>
<sequence length="148" mass="15865">MLWRLLGIVLSRLSESSVSAVLKVAEGSVEATSLIVVGVLNVQAKLMVSALRTNERLMVSALRTNEQIALDAARFFDACAIEVWNLALPLARAACPDTLIAGIRLALYAAYSLGTVVGYIQGILDTASVWMLVLAAILQTAFSLRDDD</sequence>
<evidence type="ECO:0000313" key="1">
    <source>
        <dbReference type="EMBL" id="MFC5973681.1"/>
    </source>
</evidence>
<accession>A0ABD5RTD0</accession>
<dbReference type="AlphaFoldDB" id="A0ABD5RTD0"/>
<reference evidence="1 2" key="1">
    <citation type="journal article" date="2019" name="Int. J. Syst. Evol. Microbiol.">
        <title>The Global Catalogue of Microorganisms (GCM) 10K type strain sequencing project: providing services to taxonomists for standard genome sequencing and annotation.</title>
        <authorList>
            <consortium name="The Broad Institute Genomics Platform"/>
            <consortium name="The Broad Institute Genome Sequencing Center for Infectious Disease"/>
            <person name="Wu L."/>
            <person name="Ma J."/>
        </authorList>
    </citation>
    <scope>NUCLEOTIDE SEQUENCE [LARGE SCALE GENOMIC DNA]</scope>
    <source>
        <strain evidence="1 2">CGMCC 1.12543</strain>
    </source>
</reference>
<dbReference type="Proteomes" id="UP001596099">
    <property type="component" value="Unassembled WGS sequence"/>
</dbReference>
<name>A0ABD5RTD0_9EURY</name>
<comment type="caution">
    <text evidence="1">The sequence shown here is derived from an EMBL/GenBank/DDBJ whole genome shotgun (WGS) entry which is preliminary data.</text>
</comment>
<proteinExistence type="predicted"/>
<gene>
    <name evidence="1" type="ORF">ACFPYI_20315</name>
</gene>
<organism evidence="1 2">
    <name type="scientific">Halomarina salina</name>
    <dbReference type="NCBI Taxonomy" id="1872699"/>
    <lineage>
        <taxon>Archaea</taxon>
        <taxon>Methanobacteriati</taxon>
        <taxon>Methanobacteriota</taxon>
        <taxon>Stenosarchaea group</taxon>
        <taxon>Halobacteria</taxon>
        <taxon>Halobacteriales</taxon>
        <taxon>Natronomonadaceae</taxon>
        <taxon>Halomarina</taxon>
    </lineage>
</organism>
<dbReference type="EMBL" id="JBHSQH010000003">
    <property type="protein sequence ID" value="MFC5973681.1"/>
    <property type="molecule type" value="Genomic_DNA"/>
</dbReference>
<dbReference type="RefSeq" id="WP_379752054.1">
    <property type="nucleotide sequence ID" value="NZ_JBHSQH010000003.1"/>
</dbReference>